<proteinExistence type="predicted"/>
<feature type="compositionally biased region" description="Basic and acidic residues" evidence="2">
    <location>
        <begin position="124"/>
        <end position="133"/>
    </location>
</feature>
<evidence type="ECO:0000256" key="1">
    <source>
        <dbReference type="ARBA" id="ARBA00023235"/>
    </source>
</evidence>
<dbReference type="InterPro" id="IPR002701">
    <property type="entry name" value="CM_II_prokaryot"/>
</dbReference>
<dbReference type="InterPro" id="IPR051331">
    <property type="entry name" value="Chorismate_mutase-related"/>
</dbReference>
<evidence type="ECO:0000259" key="3">
    <source>
        <dbReference type="PROSITE" id="PS51168"/>
    </source>
</evidence>
<dbReference type="PROSITE" id="PS51168">
    <property type="entry name" value="CHORISMATE_MUT_2"/>
    <property type="match status" value="1"/>
</dbReference>
<sequence length="133" mass="14330">MEPQPTAVERLLSIRESIDNIDAALVHLLAERFKFTQTVGYLKADAGMPPSDPDREVQQIKRLRTIAAESHLDPDFTEKFLNFIVAEVIQHHVRIASGDDPTGPISTSGLSDSAASDSAASDSGARDSDGSPE</sequence>
<dbReference type="RefSeq" id="WP_345376231.1">
    <property type="nucleotide sequence ID" value="NZ_BAABLM010000005.1"/>
</dbReference>
<evidence type="ECO:0000313" key="5">
    <source>
        <dbReference type="Proteomes" id="UP001501295"/>
    </source>
</evidence>
<dbReference type="InterPro" id="IPR036979">
    <property type="entry name" value="CM_dom_sf"/>
</dbReference>
<reference evidence="5" key="1">
    <citation type="journal article" date="2019" name="Int. J. Syst. Evol. Microbiol.">
        <title>The Global Catalogue of Microorganisms (GCM) 10K type strain sequencing project: providing services to taxonomists for standard genome sequencing and annotation.</title>
        <authorList>
            <consortium name="The Broad Institute Genomics Platform"/>
            <consortium name="The Broad Institute Genome Sequencing Center for Infectious Disease"/>
            <person name="Wu L."/>
            <person name="Ma J."/>
        </authorList>
    </citation>
    <scope>NUCLEOTIDE SEQUENCE [LARGE SCALE GENOMIC DNA]</scope>
    <source>
        <strain evidence="5">JCM 18956</strain>
    </source>
</reference>
<feature type="domain" description="Chorismate mutase" evidence="3">
    <location>
        <begin position="5"/>
        <end position="96"/>
    </location>
</feature>
<comment type="caution">
    <text evidence="4">The sequence shown here is derived from an EMBL/GenBank/DDBJ whole genome shotgun (WGS) entry which is preliminary data.</text>
</comment>
<name>A0ABP8W4C5_9MICO</name>
<dbReference type="NCBIfam" id="NF006691">
    <property type="entry name" value="PRK09239.1"/>
    <property type="match status" value="1"/>
</dbReference>
<organism evidence="4 5">
    <name type="scientific">Frondihabitans cladoniiphilus</name>
    <dbReference type="NCBI Taxonomy" id="715785"/>
    <lineage>
        <taxon>Bacteria</taxon>
        <taxon>Bacillati</taxon>
        <taxon>Actinomycetota</taxon>
        <taxon>Actinomycetes</taxon>
        <taxon>Micrococcales</taxon>
        <taxon>Microbacteriaceae</taxon>
        <taxon>Frondihabitans</taxon>
    </lineage>
</organism>
<evidence type="ECO:0000256" key="2">
    <source>
        <dbReference type="SAM" id="MobiDB-lite"/>
    </source>
</evidence>
<keyword evidence="1" id="KW-0413">Isomerase</keyword>
<gene>
    <name evidence="4" type="ORF">GCM10025780_25000</name>
</gene>
<dbReference type="Gene3D" id="1.20.59.10">
    <property type="entry name" value="Chorismate mutase"/>
    <property type="match status" value="1"/>
</dbReference>
<dbReference type="Proteomes" id="UP001501295">
    <property type="component" value="Unassembled WGS sequence"/>
</dbReference>
<feature type="compositionally biased region" description="Low complexity" evidence="2">
    <location>
        <begin position="106"/>
        <end position="123"/>
    </location>
</feature>
<protein>
    <submittedName>
        <fullName evidence="4">Chorismate mutase</fullName>
    </submittedName>
</protein>
<dbReference type="InterPro" id="IPR036263">
    <property type="entry name" value="Chorismate_II_sf"/>
</dbReference>
<feature type="region of interest" description="Disordered" evidence="2">
    <location>
        <begin position="95"/>
        <end position="133"/>
    </location>
</feature>
<dbReference type="NCBIfam" id="TIGR01795">
    <property type="entry name" value="CM_mono_cladeE"/>
    <property type="match status" value="1"/>
</dbReference>
<dbReference type="InterPro" id="IPR010951">
    <property type="entry name" value="CM_bact"/>
</dbReference>
<dbReference type="EMBL" id="BAABLM010000005">
    <property type="protein sequence ID" value="GAA4679006.1"/>
    <property type="molecule type" value="Genomic_DNA"/>
</dbReference>
<dbReference type="PANTHER" id="PTHR38041:SF1">
    <property type="entry name" value="CHORISMATE MUTASE"/>
    <property type="match status" value="1"/>
</dbReference>
<dbReference type="Pfam" id="PF01817">
    <property type="entry name" value="CM_2"/>
    <property type="match status" value="1"/>
</dbReference>
<accession>A0ABP8W4C5</accession>
<dbReference type="SUPFAM" id="SSF48600">
    <property type="entry name" value="Chorismate mutase II"/>
    <property type="match status" value="1"/>
</dbReference>
<dbReference type="PANTHER" id="PTHR38041">
    <property type="entry name" value="CHORISMATE MUTASE"/>
    <property type="match status" value="1"/>
</dbReference>
<dbReference type="SMART" id="SM00830">
    <property type="entry name" value="CM_2"/>
    <property type="match status" value="1"/>
</dbReference>
<keyword evidence="5" id="KW-1185">Reference proteome</keyword>
<evidence type="ECO:0000313" key="4">
    <source>
        <dbReference type="EMBL" id="GAA4679006.1"/>
    </source>
</evidence>